<dbReference type="EMBL" id="RCDA01000001">
    <property type="protein sequence ID" value="RLK51325.1"/>
    <property type="molecule type" value="Genomic_DNA"/>
</dbReference>
<proteinExistence type="inferred from homology"/>
<feature type="transmembrane region" description="Helical" evidence="8">
    <location>
        <begin position="73"/>
        <end position="92"/>
    </location>
</feature>
<evidence type="ECO:0000256" key="1">
    <source>
        <dbReference type="ARBA" id="ARBA00004651"/>
    </source>
</evidence>
<feature type="transmembrane region" description="Helical" evidence="8">
    <location>
        <begin position="222"/>
        <end position="241"/>
    </location>
</feature>
<sequence length="242" mass="25088">MELSLLQLVLASLLVAFGCFVQGALGFGLALIAAPLLFLIHPALVPGPILFLAMVISLIIVWRNRSGLAIGELGSALVGRLPGMALALWILGFASRDLLSLILGASVLLGVAASLSHWHLTPTRNKLLAAGFLSGFMGTSTSIGGPPMALVYQNARGQRVRANLGGFFLIGTVMSVAGLALLGHFGRHELLLSLALTPAALAGLALSRHAVSWVDAGRVRPVLLVLCTLSALAVIGDGLLLR</sequence>
<keyword evidence="6 8" id="KW-1133">Transmembrane helix</keyword>
<evidence type="ECO:0000256" key="5">
    <source>
        <dbReference type="ARBA" id="ARBA00022692"/>
    </source>
</evidence>
<dbReference type="PANTHER" id="PTHR30269">
    <property type="entry name" value="TRANSMEMBRANE PROTEIN YFCA"/>
    <property type="match status" value="1"/>
</dbReference>
<evidence type="ECO:0000256" key="8">
    <source>
        <dbReference type="RuleBase" id="RU363041"/>
    </source>
</evidence>
<gene>
    <name evidence="9" type="ORF">DFR31_1261</name>
</gene>
<keyword evidence="7 8" id="KW-0472">Membrane</keyword>
<feature type="transmembrane region" description="Helical" evidence="8">
    <location>
        <begin position="190"/>
        <end position="210"/>
    </location>
</feature>
<evidence type="ECO:0000256" key="6">
    <source>
        <dbReference type="ARBA" id="ARBA00022989"/>
    </source>
</evidence>
<dbReference type="Pfam" id="PF01925">
    <property type="entry name" value="TauE"/>
    <property type="match status" value="1"/>
</dbReference>
<comment type="subcellular location">
    <subcellularLocation>
        <location evidence="1 8">Cell membrane</location>
        <topology evidence="1 8">Multi-pass membrane protein</topology>
    </subcellularLocation>
</comment>
<organism evidence="9 10">
    <name type="scientific">Alkalispirillum mobile</name>
    <dbReference type="NCBI Taxonomy" id="85925"/>
    <lineage>
        <taxon>Bacteria</taxon>
        <taxon>Pseudomonadati</taxon>
        <taxon>Pseudomonadota</taxon>
        <taxon>Gammaproteobacteria</taxon>
        <taxon>Chromatiales</taxon>
        <taxon>Ectothiorhodospiraceae</taxon>
        <taxon>Alkalispirillum</taxon>
    </lineage>
</organism>
<dbReference type="Proteomes" id="UP000275461">
    <property type="component" value="Unassembled WGS sequence"/>
</dbReference>
<feature type="transmembrane region" description="Helical" evidence="8">
    <location>
        <begin position="164"/>
        <end position="183"/>
    </location>
</feature>
<dbReference type="InterPro" id="IPR002781">
    <property type="entry name" value="TM_pro_TauE-like"/>
</dbReference>
<dbReference type="PANTHER" id="PTHR30269:SF37">
    <property type="entry name" value="MEMBRANE TRANSPORTER PROTEIN"/>
    <property type="match status" value="1"/>
</dbReference>
<accession>A0A498C649</accession>
<feature type="transmembrane region" description="Helical" evidence="8">
    <location>
        <begin position="98"/>
        <end position="115"/>
    </location>
</feature>
<evidence type="ECO:0000256" key="3">
    <source>
        <dbReference type="ARBA" id="ARBA00022448"/>
    </source>
</evidence>
<keyword evidence="4 8" id="KW-1003">Cell membrane</keyword>
<comment type="similarity">
    <text evidence="2 8">Belongs to the 4-toluene sulfonate uptake permease (TSUP) (TC 2.A.102) family.</text>
</comment>
<feature type="transmembrane region" description="Helical" evidence="8">
    <location>
        <begin position="127"/>
        <end position="152"/>
    </location>
</feature>
<evidence type="ECO:0000256" key="2">
    <source>
        <dbReference type="ARBA" id="ARBA00009142"/>
    </source>
</evidence>
<keyword evidence="10" id="KW-1185">Reference proteome</keyword>
<reference evidence="9 10" key="1">
    <citation type="submission" date="2018-10" db="EMBL/GenBank/DDBJ databases">
        <title>Genomic Encyclopedia of Type Strains, Phase IV (KMG-IV): sequencing the most valuable type-strain genomes for metagenomic binning, comparative biology and taxonomic classification.</title>
        <authorList>
            <person name="Goeker M."/>
        </authorList>
    </citation>
    <scope>NUCLEOTIDE SEQUENCE [LARGE SCALE GENOMIC DNA]</scope>
    <source>
        <strain evidence="9 10">DSM 12769</strain>
    </source>
</reference>
<dbReference type="AlphaFoldDB" id="A0A498C649"/>
<evidence type="ECO:0000313" key="10">
    <source>
        <dbReference type="Proteomes" id="UP000275461"/>
    </source>
</evidence>
<dbReference type="InterPro" id="IPR052017">
    <property type="entry name" value="TSUP"/>
</dbReference>
<dbReference type="GO" id="GO:0005886">
    <property type="term" value="C:plasma membrane"/>
    <property type="evidence" value="ECO:0007669"/>
    <property type="project" value="UniProtKB-SubCell"/>
</dbReference>
<name>A0A498C649_9GAMM</name>
<evidence type="ECO:0000256" key="4">
    <source>
        <dbReference type="ARBA" id="ARBA00022475"/>
    </source>
</evidence>
<comment type="caution">
    <text evidence="9">The sequence shown here is derived from an EMBL/GenBank/DDBJ whole genome shotgun (WGS) entry which is preliminary data.</text>
</comment>
<dbReference type="RefSeq" id="WP_121441743.1">
    <property type="nucleotide sequence ID" value="NZ_RCDA01000001.1"/>
</dbReference>
<dbReference type="OrthoDB" id="5472127at2"/>
<evidence type="ECO:0000313" key="9">
    <source>
        <dbReference type="EMBL" id="RLK51325.1"/>
    </source>
</evidence>
<keyword evidence="3" id="KW-0813">Transport</keyword>
<evidence type="ECO:0000256" key="7">
    <source>
        <dbReference type="ARBA" id="ARBA00023136"/>
    </source>
</evidence>
<feature type="transmembrane region" description="Helical" evidence="8">
    <location>
        <begin position="36"/>
        <end position="61"/>
    </location>
</feature>
<protein>
    <recommendedName>
        <fullName evidence="8">Probable membrane transporter protein</fullName>
    </recommendedName>
</protein>
<keyword evidence="5 8" id="KW-0812">Transmembrane</keyword>